<dbReference type="AlphaFoldDB" id="A0A1I3T7I6"/>
<dbReference type="InterPro" id="IPR029044">
    <property type="entry name" value="Nucleotide-diphossugar_trans"/>
</dbReference>
<dbReference type="GO" id="GO:0008168">
    <property type="term" value="F:methyltransferase activity"/>
    <property type="evidence" value="ECO:0007669"/>
    <property type="project" value="UniProtKB-KW"/>
</dbReference>
<keyword evidence="2" id="KW-0812">Transmembrane</keyword>
<gene>
    <name evidence="4" type="ORF">SAMN04488095_3333</name>
</gene>
<keyword evidence="5" id="KW-1185">Reference proteome</keyword>
<dbReference type="STRING" id="390807.SAMN04488095_3333"/>
<dbReference type="GO" id="GO:0005737">
    <property type="term" value="C:cytoplasm"/>
    <property type="evidence" value="ECO:0007669"/>
    <property type="project" value="TreeGrafter"/>
</dbReference>
<dbReference type="InterPro" id="IPR029063">
    <property type="entry name" value="SAM-dependent_MTases_sf"/>
</dbReference>
<organism evidence="4 5">
    <name type="scientific">Jannaschia pohangensis</name>
    <dbReference type="NCBI Taxonomy" id="390807"/>
    <lineage>
        <taxon>Bacteria</taxon>
        <taxon>Pseudomonadati</taxon>
        <taxon>Pseudomonadota</taxon>
        <taxon>Alphaproteobacteria</taxon>
        <taxon>Rhodobacterales</taxon>
        <taxon>Roseobacteraceae</taxon>
        <taxon>Jannaschia</taxon>
    </lineage>
</organism>
<dbReference type="GO" id="GO:0032259">
    <property type="term" value="P:methylation"/>
    <property type="evidence" value="ECO:0007669"/>
    <property type="project" value="UniProtKB-KW"/>
</dbReference>
<reference evidence="4 5" key="1">
    <citation type="submission" date="2016-10" db="EMBL/GenBank/DDBJ databases">
        <authorList>
            <person name="de Groot N.N."/>
        </authorList>
    </citation>
    <scope>NUCLEOTIDE SEQUENCE [LARGE SCALE GENOMIC DNA]</scope>
    <source>
        <strain evidence="4 5">DSM 19073</strain>
    </source>
</reference>
<dbReference type="EMBL" id="FORA01000005">
    <property type="protein sequence ID" value="SFJ67098.1"/>
    <property type="molecule type" value="Genomic_DNA"/>
</dbReference>
<comment type="subcellular location">
    <subcellularLocation>
        <location evidence="1">Membrane</location>
        <topology evidence="1">Single-pass membrane protein</topology>
    </subcellularLocation>
</comment>
<dbReference type="Gene3D" id="3.40.50.150">
    <property type="entry name" value="Vaccinia Virus protein VP39"/>
    <property type="match status" value="1"/>
</dbReference>
<dbReference type="GO" id="GO:0016757">
    <property type="term" value="F:glycosyltransferase activity"/>
    <property type="evidence" value="ECO:0007669"/>
    <property type="project" value="TreeGrafter"/>
</dbReference>
<keyword evidence="3" id="KW-0472">Membrane</keyword>
<evidence type="ECO:0000256" key="1">
    <source>
        <dbReference type="ARBA" id="ARBA00004167"/>
    </source>
</evidence>
<keyword evidence="3" id="KW-1133">Transmembrane helix</keyword>
<evidence type="ECO:0000256" key="3">
    <source>
        <dbReference type="ARBA" id="ARBA00022989"/>
    </source>
</evidence>
<keyword evidence="4" id="KW-0489">Methyltransferase</keyword>
<evidence type="ECO:0000256" key="2">
    <source>
        <dbReference type="ARBA" id="ARBA00022692"/>
    </source>
</evidence>
<dbReference type="OrthoDB" id="4964299at2"/>
<dbReference type="Proteomes" id="UP000199110">
    <property type="component" value="Unassembled WGS sequence"/>
</dbReference>
<evidence type="ECO:0000313" key="4">
    <source>
        <dbReference type="EMBL" id="SFJ67098.1"/>
    </source>
</evidence>
<protein>
    <submittedName>
        <fullName evidence="4">Methyltransferase domain-containing protein</fullName>
    </submittedName>
</protein>
<dbReference type="PANTHER" id="PTHR21461">
    <property type="entry name" value="GLYCOSYLTRANSFERASE FAMILY 92 PROTEIN"/>
    <property type="match status" value="1"/>
</dbReference>
<keyword evidence="4" id="KW-0808">Transferase</keyword>
<dbReference type="Pfam" id="PF13704">
    <property type="entry name" value="Glyco_tranf_2_4"/>
    <property type="match status" value="1"/>
</dbReference>
<dbReference type="SUPFAM" id="SSF53335">
    <property type="entry name" value="S-adenosyl-L-methionine-dependent methyltransferases"/>
    <property type="match status" value="1"/>
</dbReference>
<dbReference type="GO" id="GO:0016020">
    <property type="term" value="C:membrane"/>
    <property type="evidence" value="ECO:0007669"/>
    <property type="project" value="UniProtKB-SubCell"/>
</dbReference>
<sequence>MTILRDNARSTMDLLPKGGSGAEVGTNKGRWTRWLAEVAVPTSLTLIDPWAEDEAQDSRPHAFVAPQEERDADHDAIRAAYPEATILRSGSTDALTMMPDATLDWIWLDGNKQYDVILADLEQAARVVRPGGVIAGGGWHWGVELGRPVREAVSDLAARIDGAEVAQQGQFWSLQLPESVSLRPRPTEERFLIISTMKNEAPYILEWVAHNRAIGFTDFLVFTNDCDDTTDALLDRLEARGILTHQVNTVLKRGPHKSALRWAKDHVLRHKATWILITDVDEFINVRSADGTIQGLLADLGPETDVVSFPWKCFGNGGIEPFRDKPLTAQFTVCEPVPRRGGRKSRDVKTLFRNPDAMYHFGLHRPRVKDEWKDRIVWKSPSGEDISARMNKGQSWLMKWDGCQETAYMHHYPLRSLEAYILKKNRGRANHVGEDLGLDYWDKWNMTGGRDKTLVDGAPGFAEALADLRSDRATRQLHKQGVAWHRAQFAELMEDARYRDLWDELKTRKTAKSDA</sequence>
<dbReference type="PANTHER" id="PTHR21461:SF69">
    <property type="entry name" value="GLYCOSYLTRANSFERASE FAMILY 92 PROTEIN"/>
    <property type="match status" value="1"/>
</dbReference>
<evidence type="ECO:0000313" key="5">
    <source>
        <dbReference type="Proteomes" id="UP000199110"/>
    </source>
</evidence>
<dbReference type="SUPFAM" id="SSF53448">
    <property type="entry name" value="Nucleotide-diphospho-sugar transferases"/>
    <property type="match status" value="1"/>
</dbReference>
<dbReference type="Pfam" id="PF13578">
    <property type="entry name" value="Methyltransf_24"/>
    <property type="match status" value="1"/>
</dbReference>
<accession>A0A1I3T7I6</accession>
<proteinExistence type="predicted"/>
<dbReference type="RefSeq" id="WP_092783512.1">
    <property type="nucleotide sequence ID" value="NZ_FORA01000005.1"/>
</dbReference>
<name>A0A1I3T7I6_9RHOB</name>